<keyword evidence="3 12" id="KW-0808">Transferase</keyword>
<dbReference type="PRINTS" id="PR00099">
    <property type="entry name" value="CPSGATASE"/>
</dbReference>
<keyword evidence="13" id="KW-1185">Reference proteome</keyword>
<dbReference type="CDD" id="cd01743">
    <property type="entry name" value="GATase1_Anthranilate_Synthase"/>
    <property type="match status" value="1"/>
</dbReference>
<sequence length="728" mass="79335">MRTLLVDNYDSFTYNLFHYLAEVNGEEPEVVVNDDPSWDHRHLDAFDNVVLSPGPGDPGRSADFGLCREILQHGEVPTLGVCLGHQGIAALHGGRVSRAPEPYHGRVSAVLHSGGDLFAGLPSPFEVVRYHSLAVDRLSPELEGTAWTRDGIVMGLRHRERPLWGVQFHPESIGGSYGHRLLENFRDLSQEHARTVGRAPRGARRPLPEPDRRFLPRRRLRVLTRTLATRWEDEVAYDRLFRGGPHAYWLDSSRPDESQGRFSIMGDASGPLGRVATADAWSGTVVVRDAASTEVVQGAFLDWLDRDLAETAAEVPDLPFDFALGWVGYLGYELKAECGGDRAHRSDQPDAVMVFSGRALVLDHATGTSHLLALAEEGDESDARTWLETAAGQLADAVGSSLGLAAPPPPLGPVSLRHDHAAYLDLIAECRQEIAAGETYEICLTNMLELRGRLDPWEGYRYLRRISPAPFAALLQFGRTSVLSTSPERFLRIDRDGRAESRPIKGTRPRGDTPQQDRELAADLAASEKDRAENLMIVDLVRNDLGRCARVGSVDAEEIFRVETYAQAHQLVSTVRATLRDDRSPVDCVRAAFPPGSMTGAPKRRTMQILDRLEGGPRGVYSGAIGYFSLTGAADLSVVIRTAVVTPGRVRYGVGGAVIALSDAEAEYQETVVKAAPLAALTGGEFPAAGDEFPATGAGFPVRSRRTPHGPVYRVSPGHQDEAVLATG</sequence>
<dbReference type="PANTHER" id="PTHR11236:SF18">
    <property type="entry name" value="AMINODEOXYCHORISMATE SYNTHASE"/>
    <property type="match status" value="1"/>
</dbReference>
<evidence type="ECO:0000259" key="9">
    <source>
        <dbReference type="Pfam" id="PF00117"/>
    </source>
</evidence>
<comment type="similarity">
    <text evidence="1">In the C-terminal section; belongs to the anthranilate synthase component I family.</text>
</comment>
<gene>
    <name evidence="12" type="primary">pabB</name>
    <name evidence="12" type="ORF">C7M71_014765</name>
</gene>
<organism evidence="12 13">
    <name type="scientific">Peterkaempfera bronchialis</name>
    <dbReference type="NCBI Taxonomy" id="2126346"/>
    <lineage>
        <taxon>Bacteria</taxon>
        <taxon>Bacillati</taxon>
        <taxon>Actinomycetota</taxon>
        <taxon>Actinomycetes</taxon>
        <taxon>Kitasatosporales</taxon>
        <taxon>Streptomycetaceae</taxon>
        <taxon>Peterkaempfera</taxon>
    </lineage>
</organism>
<dbReference type="PRINTS" id="PR00097">
    <property type="entry name" value="ANTSNTHASEII"/>
</dbReference>
<evidence type="ECO:0000313" key="12">
    <source>
        <dbReference type="EMBL" id="AXI78504.1"/>
    </source>
</evidence>
<dbReference type="GO" id="GO:0000162">
    <property type="term" value="P:L-tryptophan biosynthetic process"/>
    <property type="evidence" value="ECO:0007669"/>
    <property type="project" value="TreeGrafter"/>
</dbReference>
<evidence type="ECO:0000259" key="10">
    <source>
        <dbReference type="Pfam" id="PF00425"/>
    </source>
</evidence>
<dbReference type="Proteomes" id="UP000249340">
    <property type="component" value="Chromosome"/>
</dbReference>
<evidence type="ECO:0000256" key="7">
    <source>
        <dbReference type="ARBA" id="ARBA00083979"/>
    </source>
</evidence>
<dbReference type="SUPFAM" id="SSF52317">
    <property type="entry name" value="Class I glutamine amidotransferase-like"/>
    <property type="match status" value="1"/>
</dbReference>
<dbReference type="InterPro" id="IPR019999">
    <property type="entry name" value="Anth_synth_I-like"/>
</dbReference>
<dbReference type="InterPro" id="IPR017926">
    <property type="entry name" value="GATASE"/>
</dbReference>
<dbReference type="PRINTS" id="PR00096">
    <property type="entry name" value="GATASE"/>
</dbReference>
<accession>A0A345SXP9</accession>
<evidence type="ECO:0000256" key="2">
    <source>
        <dbReference type="ARBA" id="ARBA00013139"/>
    </source>
</evidence>
<proteinExistence type="inferred from homology"/>
<evidence type="ECO:0000256" key="4">
    <source>
        <dbReference type="ARBA" id="ARBA00022962"/>
    </source>
</evidence>
<dbReference type="NCBIfam" id="TIGR00553">
    <property type="entry name" value="pabB"/>
    <property type="match status" value="1"/>
</dbReference>
<keyword evidence="12" id="KW-0032">Aminotransferase</keyword>
<dbReference type="PANTHER" id="PTHR11236">
    <property type="entry name" value="AMINOBENZOATE/ANTHRANILATE SYNTHASE"/>
    <property type="match status" value="1"/>
</dbReference>
<dbReference type="PROSITE" id="PS51273">
    <property type="entry name" value="GATASE_TYPE_1"/>
    <property type="match status" value="1"/>
</dbReference>
<dbReference type="EC" id="2.6.1.85" evidence="2"/>
<evidence type="ECO:0000313" key="13">
    <source>
        <dbReference type="Proteomes" id="UP000249340"/>
    </source>
</evidence>
<comment type="catalytic activity">
    <reaction evidence="5">
        <text>chorismate + L-glutamine = 4-amino-4-deoxychorismate + L-glutamate</text>
        <dbReference type="Rhea" id="RHEA:11672"/>
        <dbReference type="ChEBI" id="CHEBI:29748"/>
        <dbReference type="ChEBI" id="CHEBI:29985"/>
        <dbReference type="ChEBI" id="CHEBI:58359"/>
        <dbReference type="ChEBI" id="CHEBI:58406"/>
        <dbReference type="EC" id="2.6.1.85"/>
    </reaction>
    <physiologicalReaction direction="left-to-right" evidence="5">
        <dbReference type="Rhea" id="RHEA:11673"/>
    </physiologicalReaction>
</comment>
<evidence type="ECO:0000259" key="11">
    <source>
        <dbReference type="Pfam" id="PF04715"/>
    </source>
</evidence>
<dbReference type="InterPro" id="IPR005801">
    <property type="entry name" value="ADC_synthase"/>
</dbReference>
<dbReference type="Pfam" id="PF00425">
    <property type="entry name" value="Chorismate_bind"/>
    <property type="match status" value="1"/>
</dbReference>
<evidence type="ECO:0000256" key="6">
    <source>
        <dbReference type="ARBA" id="ARBA00072983"/>
    </source>
</evidence>
<feature type="domain" description="Glutamine amidotransferase" evidence="9">
    <location>
        <begin position="4"/>
        <end position="185"/>
    </location>
</feature>
<name>A0A345SXP9_9ACTN</name>
<dbReference type="Pfam" id="PF04715">
    <property type="entry name" value="Anth_synt_I_N"/>
    <property type="match status" value="1"/>
</dbReference>
<dbReference type="InterPro" id="IPR029062">
    <property type="entry name" value="Class_I_gatase-like"/>
</dbReference>
<dbReference type="InterPro" id="IPR006221">
    <property type="entry name" value="TrpG/PapA_dom"/>
</dbReference>
<feature type="domain" description="Anthranilate synthase component I N-terminal" evidence="11">
    <location>
        <begin position="237"/>
        <end position="367"/>
    </location>
</feature>
<dbReference type="GO" id="GO:0008153">
    <property type="term" value="P:4-aminobenzoate biosynthetic process"/>
    <property type="evidence" value="ECO:0007669"/>
    <property type="project" value="TreeGrafter"/>
</dbReference>
<dbReference type="GO" id="GO:0009396">
    <property type="term" value="P:folic acid-containing compound biosynthetic process"/>
    <property type="evidence" value="ECO:0007669"/>
    <property type="project" value="InterPro"/>
</dbReference>
<dbReference type="KEGG" id="stri:C7M71_014765"/>
<dbReference type="OrthoDB" id="3518032at2"/>
<evidence type="ECO:0000256" key="5">
    <source>
        <dbReference type="ARBA" id="ARBA00052789"/>
    </source>
</evidence>
<dbReference type="FunFam" id="3.40.50.880:FF:000003">
    <property type="entry name" value="Anthranilate synthase component II"/>
    <property type="match status" value="1"/>
</dbReference>
<keyword evidence="4" id="KW-0315">Glutamine amidotransferase</keyword>
<dbReference type="NCBIfam" id="TIGR00566">
    <property type="entry name" value="trpG_papA"/>
    <property type="match status" value="1"/>
</dbReference>
<feature type="domain" description="Chorismate-utilising enzyme C-terminal" evidence="10">
    <location>
        <begin position="420"/>
        <end position="674"/>
    </location>
</feature>
<evidence type="ECO:0000256" key="8">
    <source>
        <dbReference type="SAM" id="MobiDB-lite"/>
    </source>
</evidence>
<dbReference type="GO" id="GO:0005737">
    <property type="term" value="C:cytoplasm"/>
    <property type="evidence" value="ECO:0007669"/>
    <property type="project" value="TreeGrafter"/>
</dbReference>
<dbReference type="InterPro" id="IPR006805">
    <property type="entry name" value="Anth_synth_I_N"/>
</dbReference>
<feature type="region of interest" description="Disordered" evidence="8">
    <location>
        <begin position="494"/>
        <end position="519"/>
    </location>
</feature>
<dbReference type="AlphaFoldDB" id="A0A345SXP9"/>
<dbReference type="SUPFAM" id="SSF56322">
    <property type="entry name" value="ADC synthase"/>
    <property type="match status" value="1"/>
</dbReference>
<dbReference type="InterPro" id="IPR015890">
    <property type="entry name" value="Chorismate_C"/>
</dbReference>
<reference evidence="13" key="1">
    <citation type="submission" date="2018-07" db="EMBL/GenBank/DDBJ databases">
        <title>Streptacidiphilus bronchialis DSM 106435 chromosome.</title>
        <authorList>
            <person name="Batra D."/>
            <person name="Gulvik C.A."/>
        </authorList>
    </citation>
    <scope>NUCLEOTIDE SEQUENCE [LARGE SCALE GENOMIC DNA]</scope>
    <source>
        <strain evidence="13">DSM 106435</strain>
    </source>
</reference>
<evidence type="ECO:0000256" key="3">
    <source>
        <dbReference type="ARBA" id="ARBA00022679"/>
    </source>
</evidence>
<dbReference type="Gene3D" id="3.40.50.880">
    <property type="match status" value="1"/>
</dbReference>
<dbReference type="RefSeq" id="WP_111488742.1">
    <property type="nucleotide sequence ID" value="NZ_CP031264.1"/>
</dbReference>
<dbReference type="InterPro" id="IPR005802">
    <property type="entry name" value="ADC_synth_comp_1"/>
</dbReference>
<protein>
    <recommendedName>
        <fullName evidence="6">Aminodeoxychorismate synthase</fullName>
        <ecNumber evidence="2">2.6.1.85</ecNumber>
    </recommendedName>
    <alternativeName>
        <fullName evidence="7">4-amino-4-deoxychorismate synthase</fullName>
    </alternativeName>
</protein>
<evidence type="ECO:0000256" key="1">
    <source>
        <dbReference type="ARBA" id="ARBA00005970"/>
    </source>
</evidence>
<dbReference type="Gene3D" id="3.60.120.10">
    <property type="entry name" value="Anthranilate synthase"/>
    <property type="match status" value="1"/>
</dbReference>
<dbReference type="EMBL" id="CP031264">
    <property type="protein sequence ID" value="AXI78504.1"/>
    <property type="molecule type" value="Genomic_DNA"/>
</dbReference>
<dbReference type="GO" id="GO:0046820">
    <property type="term" value="F:4-amino-4-deoxychorismate synthase activity"/>
    <property type="evidence" value="ECO:0007669"/>
    <property type="project" value="UniProtKB-EC"/>
</dbReference>
<dbReference type="Pfam" id="PF00117">
    <property type="entry name" value="GATase"/>
    <property type="match status" value="1"/>
</dbReference>